<reference evidence="2 3" key="1">
    <citation type="submission" date="2019-01" db="EMBL/GenBank/DDBJ databases">
        <title>Intercellular communication is required for trap formation in the nematode-trapping fungus Duddingtonia flagrans.</title>
        <authorList>
            <person name="Youssar L."/>
            <person name="Wernet V."/>
            <person name="Hensel N."/>
            <person name="Hildebrandt H.-G."/>
            <person name="Fischer R."/>
        </authorList>
    </citation>
    <scope>NUCLEOTIDE SEQUENCE [LARGE SCALE GENOMIC DNA]</scope>
    <source>
        <strain evidence="2 3">CBS H-5679</strain>
    </source>
</reference>
<dbReference type="AlphaFoldDB" id="A0A437A4I4"/>
<dbReference type="GO" id="GO:0030479">
    <property type="term" value="C:actin cortical patch"/>
    <property type="evidence" value="ECO:0007669"/>
    <property type="project" value="TreeGrafter"/>
</dbReference>
<name>A0A437A4I4_ARTFL</name>
<organism evidence="2 3">
    <name type="scientific">Arthrobotrys flagrans</name>
    <name type="common">Nematode-trapping fungus</name>
    <name type="synonym">Trichothecium flagrans</name>
    <dbReference type="NCBI Taxonomy" id="97331"/>
    <lineage>
        <taxon>Eukaryota</taxon>
        <taxon>Fungi</taxon>
        <taxon>Dikarya</taxon>
        <taxon>Ascomycota</taxon>
        <taxon>Pezizomycotina</taxon>
        <taxon>Orbiliomycetes</taxon>
        <taxon>Orbiliales</taxon>
        <taxon>Orbiliaceae</taxon>
        <taxon>Arthrobotrys</taxon>
    </lineage>
</organism>
<dbReference type="OrthoDB" id="414243at2759"/>
<accession>A0A437A4I4</accession>
<keyword evidence="3" id="KW-1185">Reference proteome</keyword>
<dbReference type="PANTHER" id="PTHR28208:SF1">
    <property type="entry name" value="FILAMENT ORGANIZATION PROTEIN APP1-LIKE, PUTATIVE (AFU_ORTHOLOGUE AFUA_1G06650)-RELATED"/>
    <property type="match status" value="1"/>
</dbReference>
<evidence type="ECO:0000313" key="3">
    <source>
        <dbReference type="Proteomes" id="UP000283090"/>
    </source>
</evidence>
<protein>
    <recommendedName>
        <fullName evidence="1">Phosphatidate phosphatase APP1 catalytic domain-containing protein</fullName>
    </recommendedName>
</protein>
<dbReference type="GeneID" id="93586679"/>
<dbReference type="Pfam" id="PF09949">
    <property type="entry name" value="APP1_cat"/>
    <property type="match status" value="1"/>
</dbReference>
<dbReference type="InterPro" id="IPR052935">
    <property type="entry name" value="Mg2+_PAP"/>
</dbReference>
<proteinExistence type="predicted"/>
<comment type="caution">
    <text evidence="2">The sequence shown here is derived from an EMBL/GenBank/DDBJ whole genome shotgun (WGS) entry which is preliminary data.</text>
</comment>
<dbReference type="InterPro" id="IPR019236">
    <property type="entry name" value="APP1_cat"/>
</dbReference>
<dbReference type="GO" id="GO:0008195">
    <property type="term" value="F:phosphatidate phosphatase activity"/>
    <property type="evidence" value="ECO:0007669"/>
    <property type="project" value="InterPro"/>
</dbReference>
<dbReference type="STRING" id="97331.A0A437A4I4"/>
<feature type="domain" description="Phosphatidate phosphatase APP1 catalytic" evidence="1">
    <location>
        <begin position="178"/>
        <end position="330"/>
    </location>
</feature>
<dbReference type="RefSeq" id="XP_067491618.1">
    <property type="nucleotide sequence ID" value="XM_067633451.1"/>
</dbReference>
<evidence type="ECO:0000259" key="1">
    <source>
        <dbReference type="Pfam" id="PF09949"/>
    </source>
</evidence>
<sequence length="379" mass="42440">MPTDVPGHDDSWQDVWNRITANVGLGFLNLPSNIDVSDLIWLHTATAFQREGVWWTEFNASFFHGDSGKHPSKLVAEIARLIGITEDDKETREIVAQRAKLFLRKTIVGRKLNVQIENGKVVALPGSGSSGISAKELPIPFVTAPKDGDIVKLCGILPPNFKYGPVETDMKVVDPEGWAVISDIDDTIKITDTLSMRSLLIHTFAEEPTPTPGFPDFYKHLDQVLNKPAWFYISASPYNLYPFLLEFIKAHYPFGQPILRDMSWMSVAGLMASVSTGTQEYKTMEIKKLIGQWLPKRKYICIGDSTQTDPETYAEMYKAFPGAIKAVWIRVVTGVDEAEEMKKNTAERFEKAFTGIPKEVWKTFHDVSELGGLAEGLKL</sequence>
<dbReference type="Proteomes" id="UP000283090">
    <property type="component" value="Unassembled WGS sequence"/>
</dbReference>
<dbReference type="VEuPathDB" id="FungiDB:DFL_004368"/>
<gene>
    <name evidence="2" type="ORF">DFL_004368</name>
</gene>
<evidence type="ECO:0000313" key="2">
    <source>
        <dbReference type="EMBL" id="RVD86074.1"/>
    </source>
</evidence>
<dbReference type="EMBL" id="SAEB01000006">
    <property type="protein sequence ID" value="RVD86074.1"/>
    <property type="molecule type" value="Genomic_DNA"/>
</dbReference>
<dbReference type="PANTHER" id="PTHR28208">
    <property type="entry name" value="PHOSPHATIDATE PHOSPHATASE APP1"/>
    <property type="match status" value="1"/>
</dbReference>